<dbReference type="AlphaFoldDB" id="A0A5C6FW62"/>
<evidence type="ECO:0000313" key="2">
    <source>
        <dbReference type="EMBL" id="TWU67257.1"/>
    </source>
</evidence>
<proteinExistence type="predicted"/>
<organism evidence="2 3">
    <name type="scientific">Crateriforma conspicua</name>
    <dbReference type="NCBI Taxonomy" id="2527996"/>
    <lineage>
        <taxon>Bacteria</taxon>
        <taxon>Pseudomonadati</taxon>
        <taxon>Planctomycetota</taxon>
        <taxon>Planctomycetia</taxon>
        <taxon>Planctomycetales</taxon>
        <taxon>Planctomycetaceae</taxon>
        <taxon>Crateriforma</taxon>
    </lineage>
</organism>
<feature type="domain" description="C2H2-type" evidence="1">
    <location>
        <begin position="9"/>
        <end position="31"/>
    </location>
</feature>
<sequence length="85" mass="9289">MSIRFSQSCPTCGRRVEIRASLLGHIVACQHCGSEFVASDCDGDGHQPRSTEELMRRVDQVLARAEVPQTPPAPINAPVATVHHR</sequence>
<name>A0A5C6FW62_9PLAN</name>
<dbReference type="Proteomes" id="UP000316476">
    <property type="component" value="Unassembled WGS sequence"/>
</dbReference>
<gene>
    <name evidence="2" type="ORF">V7x_28300</name>
</gene>
<dbReference type="OrthoDB" id="290564at2"/>
<dbReference type="EMBL" id="SJPZ01000001">
    <property type="protein sequence ID" value="TWU67257.1"/>
    <property type="molecule type" value="Genomic_DNA"/>
</dbReference>
<comment type="caution">
    <text evidence="2">The sequence shown here is derived from an EMBL/GenBank/DDBJ whole genome shotgun (WGS) entry which is preliminary data.</text>
</comment>
<protein>
    <recommendedName>
        <fullName evidence="1">C2H2-type domain-containing protein</fullName>
    </recommendedName>
</protein>
<evidence type="ECO:0000259" key="1">
    <source>
        <dbReference type="PROSITE" id="PS00028"/>
    </source>
</evidence>
<accession>A0A5C6FW62</accession>
<evidence type="ECO:0000313" key="3">
    <source>
        <dbReference type="Proteomes" id="UP000316476"/>
    </source>
</evidence>
<dbReference type="Gene3D" id="2.20.28.160">
    <property type="match status" value="1"/>
</dbReference>
<reference evidence="2 3" key="1">
    <citation type="submission" date="2019-02" db="EMBL/GenBank/DDBJ databases">
        <title>Deep-cultivation of Planctomycetes and their phenomic and genomic characterization uncovers novel biology.</title>
        <authorList>
            <person name="Wiegand S."/>
            <person name="Jogler M."/>
            <person name="Boedeker C."/>
            <person name="Pinto D."/>
            <person name="Vollmers J."/>
            <person name="Rivas-Marin E."/>
            <person name="Kohn T."/>
            <person name="Peeters S.H."/>
            <person name="Heuer A."/>
            <person name="Rast P."/>
            <person name="Oberbeckmann S."/>
            <person name="Bunk B."/>
            <person name="Jeske O."/>
            <person name="Meyerdierks A."/>
            <person name="Storesund J.E."/>
            <person name="Kallscheuer N."/>
            <person name="Luecker S."/>
            <person name="Lage O.M."/>
            <person name="Pohl T."/>
            <person name="Merkel B.J."/>
            <person name="Hornburger P."/>
            <person name="Mueller R.-W."/>
            <person name="Bruemmer F."/>
            <person name="Labrenz M."/>
            <person name="Spormann A.M."/>
            <person name="Op Den Camp H."/>
            <person name="Overmann J."/>
            <person name="Amann R."/>
            <person name="Jetten M.S.M."/>
            <person name="Mascher T."/>
            <person name="Medema M.H."/>
            <person name="Devos D.P."/>
            <person name="Kaster A.-K."/>
            <person name="Ovreas L."/>
            <person name="Rohde M."/>
            <person name="Galperin M.Y."/>
            <person name="Jogler C."/>
        </authorList>
    </citation>
    <scope>NUCLEOTIDE SEQUENCE [LARGE SCALE GENOMIC DNA]</scope>
    <source>
        <strain evidence="2 3">V7</strain>
    </source>
</reference>
<dbReference type="PROSITE" id="PS00028">
    <property type="entry name" value="ZINC_FINGER_C2H2_1"/>
    <property type="match status" value="1"/>
</dbReference>
<dbReference type="InterPro" id="IPR013087">
    <property type="entry name" value="Znf_C2H2_type"/>
</dbReference>